<gene>
    <name evidence="3" type="primary">gcvPA</name>
    <name evidence="3" type="ORF">H8708_05400</name>
</gene>
<dbReference type="EC" id="1.4.4.2" evidence="3"/>
<reference evidence="3 4" key="1">
    <citation type="submission" date="2020-08" db="EMBL/GenBank/DDBJ databases">
        <title>Genome public.</title>
        <authorList>
            <person name="Liu C."/>
            <person name="Sun Q."/>
        </authorList>
    </citation>
    <scope>NUCLEOTIDE SEQUENCE [LARGE SCALE GENOMIC DNA]</scope>
    <source>
        <strain evidence="3 4">BX10</strain>
    </source>
</reference>
<name>A0ABR7NRB7_9FIRM</name>
<dbReference type="PANTHER" id="PTHR42806:SF1">
    <property type="entry name" value="GLYCINE DEHYDROGENASE (DECARBOXYLATING)"/>
    <property type="match status" value="1"/>
</dbReference>
<dbReference type="Gene3D" id="3.90.1150.10">
    <property type="entry name" value="Aspartate Aminotransferase, domain 1"/>
    <property type="match status" value="1"/>
</dbReference>
<dbReference type="RefSeq" id="WP_262427213.1">
    <property type="nucleotide sequence ID" value="NZ_JACRTJ010000013.1"/>
</dbReference>
<evidence type="ECO:0000256" key="1">
    <source>
        <dbReference type="ARBA" id="ARBA00023002"/>
    </source>
</evidence>
<feature type="domain" description="Glycine cleavage system P-protein N-terminal" evidence="2">
    <location>
        <begin position="6"/>
        <end position="451"/>
    </location>
</feature>
<dbReference type="InterPro" id="IPR049315">
    <property type="entry name" value="GDC-P_N"/>
</dbReference>
<evidence type="ECO:0000313" key="4">
    <source>
        <dbReference type="Proteomes" id="UP000647491"/>
    </source>
</evidence>
<dbReference type="InterPro" id="IPR023010">
    <property type="entry name" value="GcvPA"/>
</dbReference>
<accession>A0ABR7NRB7</accession>
<organism evidence="3 4">
    <name type="scientific">Enterocloster hominis</name>
    <name type="common">ex Liu et al. 2021</name>
    <dbReference type="NCBI Taxonomy" id="2763663"/>
    <lineage>
        <taxon>Bacteria</taxon>
        <taxon>Bacillati</taxon>
        <taxon>Bacillota</taxon>
        <taxon>Clostridia</taxon>
        <taxon>Lachnospirales</taxon>
        <taxon>Lachnospiraceae</taxon>
        <taxon>Enterocloster</taxon>
    </lineage>
</organism>
<dbReference type="Pfam" id="PF02347">
    <property type="entry name" value="GDC-P"/>
    <property type="match status" value="1"/>
</dbReference>
<dbReference type="PANTHER" id="PTHR42806">
    <property type="entry name" value="GLYCINE CLEAVAGE SYSTEM P-PROTEIN"/>
    <property type="match status" value="1"/>
</dbReference>
<dbReference type="Proteomes" id="UP000647491">
    <property type="component" value="Unassembled WGS sequence"/>
</dbReference>
<proteinExistence type="predicted"/>
<keyword evidence="4" id="KW-1185">Reference proteome</keyword>
<sequence length="460" mass="51510">MLHYPYIPNSNEAVRKEMLDFIGAESVEEIYAFIPDEVRMKRPLDLPEPFTSEMDLKKHVDSILMKDSTCDENISFLGAGCYNHYVPAVCDEINGRSEFLTAYSGDTYADHGKLQTFFEFTSMMGELLNMDVVSFPTYDGGQAASTAVMMSHRINHRKKVLIPETMNPNLLSQLECYCEGMDLIKVRPLENGQIDLEDLKGKLSDDVSCVFIQNPSFLGFFEEQCKEIGCLAHEAGAQYIVYADPASLGIISAPADYGADIACGDIQPLGIHMSYGGGLGGYLATRQEEQYVMNYPHHLYSIFKNSKGEFGYARALPERTSYYVREKAVEYLGTCVGLWAVTAAVYLAVMGPEGMKEMGENILYKCNYAQKKLETVEGIRLPYKESRGFMEFVINVDGTGKTVAEINKELLKYRIFGGYDLSRQMPSMGQSMLVCVTEKTDFSDIDTLAEALKKILSKEE</sequence>
<dbReference type="SUPFAM" id="SSF53383">
    <property type="entry name" value="PLP-dependent transferases"/>
    <property type="match status" value="1"/>
</dbReference>
<evidence type="ECO:0000313" key="3">
    <source>
        <dbReference type="EMBL" id="MBC8598672.1"/>
    </source>
</evidence>
<protein>
    <submittedName>
        <fullName evidence="3">Aminomethyl-transferring glycine dehydrogenase subunit GcvPA</fullName>
        <ecNumber evidence="3">1.4.4.2</ecNumber>
    </submittedName>
</protein>
<evidence type="ECO:0000259" key="2">
    <source>
        <dbReference type="Pfam" id="PF02347"/>
    </source>
</evidence>
<dbReference type="InterPro" id="IPR015422">
    <property type="entry name" value="PyrdxlP-dep_Trfase_small"/>
</dbReference>
<dbReference type="EMBL" id="JACRTJ010000013">
    <property type="protein sequence ID" value="MBC8598672.1"/>
    <property type="molecule type" value="Genomic_DNA"/>
</dbReference>
<dbReference type="GO" id="GO:0004375">
    <property type="term" value="F:glycine dehydrogenase (decarboxylating) activity"/>
    <property type="evidence" value="ECO:0007669"/>
    <property type="project" value="UniProtKB-EC"/>
</dbReference>
<keyword evidence="1 3" id="KW-0560">Oxidoreductase</keyword>
<dbReference type="InterPro" id="IPR015421">
    <property type="entry name" value="PyrdxlP-dep_Trfase_major"/>
</dbReference>
<dbReference type="InterPro" id="IPR015424">
    <property type="entry name" value="PyrdxlP-dep_Trfase"/>
</dbReference>
<dbReference type="NCBIfam" id="NF001696">
    <property type="entry name" value="PRK00451.1"/>
    <property type="match status" value="1"/>
</dbReference>
<dbReference type="Gene3D" id="3.40.640.10">
    <property type="entry name" value="Type I PLP-dependent aspartate aminotransferase-like (Major domain)"/>
    <property type="match status" value="1"/>
</dbReference>
<comment type="caution">
    <text evidence="3">The sequence shown here is derived from an EMBL/GenBank/DDBJ whole genome shotgun (WGS) entry which is preliminary data.</text>
</comment>